<protein>
    <recommendedName>
        <fullName evidence="2">Complex 1 LYR protein domain-containing protein</fullName>
    </recommendedName>
</protein>
<dbReference type="CDD" id="cd20264">
    <property type="entry name" value="Complex1_LYR_LYRM4"/>
    <property type="match status" value="1"/>
</dbReference>
<dbReference type="GO" id="GO:1990221">
    <property type="term" value="C:L-cysteine desulfurase complex"/>
    <property type="evidence" value="ECO:0007669"/>
    <property type="project" value="TreeGrafter"/>
</dbReference>
<sequence length="84" mass="9645">MTQQIALFRRLLREAKQFNDYNFRAYAVRRIRGGFEKNRHLEGDAAQIALKEGQEQFSVLARQSTISRLYPSAQSVMEAPTAVV</sequence>
<dbReference type="AlphaFoldDB" id="A0A448Z9M6"/>
<name>A0A448Z9M6_9STRA</name>
<dbReference type="OrthoDB" id="275715at2759"/>
<evidence type="ECO:0000259" key="2">
    <source>
        <dbReference type="Pfam" id="PF05347"/>
    </source>
</evidence>
<proteinExistence type="inferred from homology"/>
<dbReference type="Pfam" id="PF05347">
    <property type="entry name" value="Complex1_LYR"/>
    <property type="match status" value="1"/>
</dbReference>
<dbReference type="Proteomes" id="UP000291116">
    <property type="component" value="Unassembled WGS sequence"/>
</dbReference>
<comment type="similarity">
    <text evidence="1">Belongs to the complex I LYR family.</text>
</comment>
<evidence type="ECO:0000313" key="3">
    <source>
        <dbReference type="EMBL" id="VEU38698.1"/>
    </source>
</evidence>
<gene>
    <name evidence="3" type="ORF">PSNMU_V1.4_AUG-EV-PASAV3_0055380</name>
</gene>
<organism evidence="3 4">
    <name type="scientific">Pseudo-nitzschia multistriata</name>
    <dbReference type="NCBI Taxonomy" id="183589"/>
    <lineage>
        <taxon>Eukaryota</taxon>
        <taxon>Sar</taxon>
        <taxon>Stramenopiles</taxon>
        <taxon>Ochrophyta</taxon>
        <taxon>Bacillariophyta</taxon>
        <taxon>Bacillariophyceae</taxon>
        <taxon>Bacillariophycidae</taxon>
        <taxon>Bacillariales</taxon>
        <taxon>Bacillariaceae</taxon>
        <taxon>Pseudo-nitzschia</taxon>
    </lineage>
</organism>
<dbReference type="EMBL" id="CAACVS010000181">
    <property type="protein sequence ID" value="VEU38698.1"/>
    <property type="molecule type" value="Genomic_DNA"/>
</dbReference>
<dbReference type="InterPro" id="IPR051522">
    <property type="entry name" value="ISC_assembly_LYR"/>
</dbReference>
<reference evidence="3 4" key="1">
    <citation type="submission" date="2019-01" db="EMBL/GenBank/DDBJ databases">
        <authorList>
            <person name="Ferrante I. M."/>
        </authorList>
    </citation>
    <scope>NUCLEOTIDE SEQUENCE [LARGE SCALE GENOMIC DNA]</scope>
    <source>
        <strain evidence="3 4">B856</strain>
    </source>
</reference>
<keyword evidence="4" id="KW-1185">Reference proteome</keyword>
<feature type="domain" description="Complex 1 LYR protein" evidence="2">
    <location>
        <begin position="5"/>
        <end position="57"/>
    </location>
</feature>
<evidence type="ECO:0000313" key="4">
    <source>
        <dbReference type="Proteomes" id="UP000291116"/>
    </source>
</evidence>
<dbReference type="PANTHER" id="PTHR13166:SF7">
    <property type="entry name" value="LYR MOTIF-CONTAINING PROTEIN 4"/>
    <property type="match status" value="1"/>
</dbReference>
<accession>A0A448Z9M6</accession>
<dbReference type="PANTHER" id="PTHR13166">
    <property type="entry name" value="PROTEIN C6ORF149"/>
    <property type="match status" value="1"/>
</dbReference>
<dbReference type="GO" id="GO:0005739">
    <property type="term" value="C:mitochondrion"/>
    <property type="evidence" value="ECO:0007669"/>
    <property type="project" value="TreeGrafter"/>
</dbReference>
<dbReference type="GO" id="GO:0016226">
    <property type="term" value="P:iron-sulfur cluster assembly"/>
    <property type="evidence" value="ECO:0007669"/>
    <property type="project" value="InterPro"/>
</dbReference>
<evidence type="ECO:0000256" key="1">
    <source>
        <dbReference type="ARBA" id="ARBA00009508"/>
    </source>
</evidence>
<dbReference type="InterPro" id="IPR008011">
    <property type="entry name" value="Complex1_LYR_dom"/>
</dbReference>
<dbReference type="InterPro" id="IPR045297">
    <property type="entry name" value="Complex1_LYR_LYRM4"/>
</dbReference>